<dbReference type="SMART" id="SM00401">
    <property type="entry name" value="ZnF_GATA"/>
    <property type="match status" value="1"/>
</dbReference>
<evidence type="ECO:0000256" key="8">
    <source>
        <dbReference type="SAM" id="SignalP"/>
    </source>
</evidence>
<dbReference type="EMBL" id="LT554300">
    <property type="protein sequence ID" value="SAM03806.1"/>
    <property type="molecule type" value="Genomic_DNA"/>
</dbReference>
<keyword evidence="5" id="KW-0804">Transcription</keyword>
<feature type="chain" id="PRO_5007843360" description="GATA-type domain-containing protein" evidence="8">
    <location>
        <begin position="18"/>
        <end position="429"/>
    </location>
</feature>
<keyword evidence="8" id="KW-0732">Signal</keyword>
<dbReference type="PROSITE" id="PS50114">
    <property type="entry name" value="GATA_ZN_FINGER_2"/>
    <property type="match status" value="1"/>
</dbReference>
<sequence>MSSCFWALLSLPDYVFLYLPTVIMNTTVDHHPIKDLLLGKSLVDLIHPEERTLAKQDFNSFTHLTTLAGAVTRCRLRKLDCIARYNPTEQTTDLDWIVVDVIMYTAAENMLLTFFHCDQGYPVCPHVQCNQETEMNELPDLSFLFQRYSHVSPLQEQSIGTLRAFQLYNNVTQTVVTSWPHKEHLPFVYEDVVEAIQYDFQQALAHHRQPSFPPCTQHSRSTSQLDFESHGTLRFEKILIHYGQLTFAVFKIIPTHSPVSLQRPHYLSCQNTDLPLPQVQTPTKDQHYSAPFFKQRLSSSSTVSKSWRIKPSDKKRCESCQTSHSPEWRRGPSGHRTLCNACGLRYSRSRSRQDQRVTLSPIISHSYVQQQQQQQLPFSSFSDDLCTLSSSSTSSSSASSSSASSPSLPQYPQSHAKYPGQRRFFNLYP</sequence>
<dbReference type="GO" id="GO:0043565">
    <property type="term" value="F:sequence-specific DNA binding"/>
    <property type="evidence" value="ECO:0007669"/>
    <property type="project" value="InterPro"/>
</dbReference>
<protein>
    <recommendedName>
        <fullName evidence="9">GATA-type domain-containing protein</fullName>
    </recommendedName>
</protein>
<evidence type="ECO:0000256" key="1">
    <source>
        <dbReference type="ARBA" id="ARBA00022723"/>
    </source>
</evidence>
<reference evidence="10" key="1">
    <citation type="submission" date="2016-04" db="EMBL/GenBank/DDBJ databases">
        <authorList>
            <person name="Evans L.H."/>
            <person name="Alamgir A."/>
            <person name="Owens N."/>
            <person name="Weber N.D."/>
            <person name="Virtaneva K."/>
            <person name="Barbian K."/>
            <person name="Babar A."/>
            <person name="Rosenke K."/>
        </authorList>
    </citation>
    <scope>NUCLEOTIDE SEQUENCE [LARGE SCALE GENOMIC DNA]</scope>
    <source>
        <strain evidence="10">CBS 101.48</strain>
    </source>
</reference>
<dbReference type="InParanoid" id="A0A163JMB9"/>
<evidence type="ECO:0000256" key="3">
    <source>
        <dbReference type="ARBA" id="ARBA00022833"/>
    </source>
</evidence>
<dbReference type="STRING" id="4829.A0A163JMB9"/>
<evidence type="ECO:0000256" key="6">
    <source>
        <dbReference type="PROSITE-ProRule" id="PRU00094"/>
    </source>
</evidence>
<proteinExistence type="predicted"/>
<organism evidence="10">
    <name type="scientific">Absidia glauca</name>
    <name type="common">Pin mould</name>
    <dbReference type="NCBI Taxonomy" id="4829"/>
    <lineage>
        <taxon>Eukaryota</taxon>
        <taxon>Fungi</taxon>
        <taxon>Fungi incertae sedis</taxon>
        <taxon>Mucoromycota</taxon>
        <taxon>Mucoromycotina</taxon>
        <taxon>Mucoromycetes</taxon>
        <taxon>Mucorales</taxon>
        <taxon>Cunninghamellaceae</taxon>
        <taxon>Absidia</taxon>
    </lineage>
</organism>
<feature type="region of interest" description="Disordered" evidence="7">
    <location>
        <begin position="389"/>
        <end position="429"/>
    </location>
</feature>
<keyword evidence="3" id="KW-0862">Zinc</keyword>
<feature type="compositionally biased region" description="Low complexity" evidence="7">
    <location>
        <begin position="389"/>
        <end position="408"/>
    </location>
</feature>
<gene>
    <name evidence="10" type="primary">ABSGL_09660.1 scaffold 11583</name>
</gene>
<accession>A0A163JMB9</accession>
<evidence type="ECO:0000313" key="10">
    <source>
        <dbReference type="EMBL" id="SAM03806.1"/>
    </source>
</evidence>
<dbReference type="GO" id="GO:0006355">
    <property type="term" value="P:regulation of DNA-templated transcription"/>
    <property type="evidence" value="ECO:0007669"/>
    <property type="project" value="InterPro"/>
</dbReference>
<evidence type="ECO:0000256" key="4">
    <source>
        <dbReference type="ARBA" id="ARBA00023015"/>
    </source>
</evidence>
<dbReference type="Gene3D" id="3.30.50.10">
    <property type="entry name" value="Erythroid Transcription Factor GATA-1, subunit A"/>
    <property type="match status" value="1"/>
</dbReference>
<dbReference type="Proteomes" id="UP000078561">
    <property type="component" value="Unassembled WGS sequence"/>
</dbReference>
<evidence type="ECO:0000259" key="9">
    <source>
        <dbReference type="PROSITE" id="PS50114"/>
    </source>
</evidence>
<name>A0A163JMB9_ABSGL</name>
<evidence type="ECO:0000256" key="5">
    <source>
        <dbReference type="ARBA" id="ARBA00023163"/>
    </source>
</evidence>
<keyword evidence="1" id="KW-0479">Metal-binding</keyword>
<dbReference type="PROSITE" id="PS00344">
    <property type="entry name" value="GATA_ZN_FINGER_1"/>
    <property type="match status" value="1"/>
</dbReference>
<feature type="domain" description="GATA-type" evidence="9">
    <location>
        <begin position="311"/>
        <end position="346"/>
    </location>
</feature>
<dbReference type="InterPro" id="IPR000679">
    <property type="entry name" value="Znf_GATA"/>
</dbReference>
<dbReference type="CDD" id="cd00202">
    <property type="entry name" value="ZnF_GATA"/>
    <property type="match status" value="1"/>
</dbReference>
<dbReference type="OrthoDB" id="2162994at2759"/>
<dbReference type="GO" id="GO:0008270">
    <property type="term" value="F:zinc ion binding"/>
    <property type="evidence" value="ECO:0007669"/>
    <property type="project" value="UniProtKB-KW"/>
</dbReference>
<dbReference type="SUPFAM" id="SSF57716">
    <property type="entry name" value="Glucocorticoid receptor-like (DNA-binding domain)"/>
    <property type="match status" value="1"/>
</dbReference>
<evidence type="ECO:0000256" key="2">
    <source>
        <dbReference type="ARBA" id="ARBA00022771"/>
    </source>
</evidence>
<evidence type="ECO:0000313" key="11">
    <source>
        <dbReference type="Proteomes" id="UP000078561"/>
    </source>
</evidence>
<keyword evidence="4" id="KW-0805">Transcription regulation</keyword>
<dbReference type="OMA" id="VDIIMYV"/>
<dbReference type="Pfam" id="PF00320">
    <property type="entry name" value="GATA"/>
    <property type="match status" value="1"/>
</dbReference>
<keyword evidence="11" id="KW-1185">Reference proteome</keyword>
<dbReference type="PANTHER" id="PTHR47172:SF24">
    <property type="entry name" value="GATA ZINC FINGER DOMAIN-CONTAINING PROTEIN 14-RELATED"/>
    <property type="match status" value="1"/>
</dbReference>
<dbReference type="InterPro" id="IPR013088">
    <property type="entry name" value="Znf_NHR/GATA"/>
</dbReference>
<dbReference type="PANTHER" id="PTHR47172">
    <property type="entry name" value="OS01G0976800 PROTEIN"/>
    <property type="match status" value="1"/>
</dbReference>
<evidence type="ECO:0000256" key="7">
    <source>
        <dbReference type="SAM" id="MobiDB-lite"/>
    </source>
</evidence>
<keyword evidence="2 6" id="KW-0863">Zinc-finger</keyword>
<dbReference type="AlphaFoldDB" id="A0A163JMB9"/>
<feature type="signal peptide" evidence="8">
    <location>
        <begin position="1"/>
        <end position="17"/>
    </location>
</feature>